<dbReference type="Proteomes" id="UP001202827">
    <property type="component" value="Unassembled WGS sequence"/>
</dbReference>
<comment type="caution">
    <text evidence="6">The sequence shown here is derived from an EMBL/GenBank/DDBJ whole genome shotgun (WGS) entry which is preliminary data.</text>
</comment>
<protein>
    <submittedName>
        <fullName evidence="6">Response regulator</fullName>
    </submittedName>
</protein>
<organism evidence="6 7">
    <name type="scientific">Neorhizobium turbinariae</name>
    <dbReference type="NCBI Taxonomy" id="2937795"/>
    <lineage>
        <taxon>Bacteria</taxon>
        <taxon>Pseudomonadati</taxon>
        <taxon>Pseudomonadota</taxon>
        <taxon>Alphaproteobacteria</taxon>
        <taxon>Hyphomicrobiales</taxon>
        <taxon>Rhizobiaceae</taxon>
        <taxon>Rhizobium/Agrobacterium group</taxon>
        <taxon>Neorhizobium</taxon>
    </lineage>
</organism>
<dbReference type="SMART" id="SM00448">
    <property type="entry name" value="REC"/>
    <property type="match status" value="1"/>
</dbReference>
<feature type="domain" description="Response regulatory" evidence="5">
    <location>
        <begin position="6"/>
        <end position="117"/>
    </location>
</feature>
<gene>
    <name evidence="6" type="ORF">M0654_06845</name>
</gene>
<dbReference type="PROSITE" id="PS50110">
    <property type="entry name" value="RESPONSE_REGULATORY"/>
    <property type="match status" value="1"/>
</dbReference>
<keyword evidence="1 4" id="KW-0597">Phosphoprotein</keyword>
<keyword evidence="7" id="KW-1185">Reference proteome</keyword>
<evidence type="ECO:0000313" key="6">
    <source>
        <dbReference type="EMBL" id="MCK8779702.1"/>
    </source>
</evidence>
<feature type="modified residue" description="4-aspartylphosphate" evidence="4">
    <location>
        <position position="56"/>
    </location>
</feature>
<dbReference type="Pfam" id="PF00072">
    <property type="entry name" value="Response_reg"/>
    <property type="match status" value="1"/>
</dbReference>
<evidence type="ECO:0000313" key="7">
    <source>
        <dbReference type="Proteomes" id="UP001202827"/>
    </source>
</evidence>
<dbReference type="EMBL" id="JALPRY010000008">
    <property type="protein sequence ID" value="MCK8779702.1"/>
    <property type="molecule type" value="Genomic_DNA"/>
</dbReference>
<name>A0ABT0IPA3_9HYPH</name>
<dbReference type="Gene3D" id="3.40.50.2300">
    <property type="match status" value="1"/>
</dbReference>
<evidence type="ECO:0000259" key="5">
    <source>
        <dbReference type="PROSITE" id="PS50110"/>
    </source>
</evidence>
<accession>A0ABT0IPA3</accession>
<dbReference type="PANTHER" id="PTHR44591:SF3">
    <property type="entry name" value="RESPONSE REGULATORY DOMAIN-CONTAINING PROTEIN"/>
    <property type="match status" value="1"/>
</dbReference>
<dbReference type="InterPro" id="IPR001789">
    <property type="entry name" value="Sig_transdc_resp-reg_receiver"/>
</dbReference>
<keyword evidence="2" id="KW-0805">Transcription regulation</keyword>
<proteinExistence type="predicted"/>
<evidence type="ECO:0000256" key="3">
    <source>
        <dbReference type="ARBA" id="ARBA00023163"/>
    </source>
</evidence>
<dbReference type="PANTHER" id="PTHR44591">
    <property type="entry name" value="STRESS RESPONSE REGULATOR PROTEIN 1"/>
    <property type="match status" value="1"/>
</dbReference>
<evidence type="ECO:0000256" key="1">
    <source>
        <dbReference type="ARBA" id="ARBA00022553"/>
    </source>
</evidence>
<keyword evidence="3" id="KW-0804">Transcription</keyword>
<dbReference type="InterPro" id="IPR050595">
    <property type="entry name" value="Bact_response_regulator"/>
</dbReference>
<dbReference type="RefSeq" id="WP_118852695.1">
    <property type="nucleotide sequence ID" value="NZ_JALPRY010000008.1"/>
</dbReference>
<sequence>MSDHLTVLVVDDDVLIAMTCADMVTELGYRAIEANSGAQALDIIAQEPKIDLLITDYSMPSMDGVQLVKAAREAVPGLKVIVATGYADLPPDSGLEVPRISKPYTLEDLESAITKIIGEALA</sequence>
<evidence type="ECO:0000256" key="4">
    <source>
        <dbReference type="PROSITE-ProRule" id="PRU00169"/>
    </source>
</evidence>
<evidence type="ECO:0000256" key="2">
    <source>
        <dbReference type="ARBA" id="ARBA00023015"/>
    </source>
</evidence>
<dbReference type="SUPFAM" id="SSF52172">
    <property type="entry name" value="CheY-like"/>
    <property type="match status" value="1"/>
</dbReference>
<dbReference type="InterPro" id="IPR011006">
    <property type="entry name" value="CheY-like_superfamily"/>
</dbReference>
<reference evidence="6 7" key="1">
    <citation type="submission" date="2022-04" db="EMBL/GenBank/DDBJ databases">
        <title>Rhizobium coralii sp. nov., isolated from coral Turbinaria peltata.</title>
        <authorList>
            <person name="Sun H."/>
        </authorList>
    </citation>
    <scope>NUCLEOTIDE SEQUENCE [LARGE SCALE GENOMIC DNA]</scope>
    <source>
        <strain evidence="6 7">NTR19</strain>
    </source>
</reference>